<name>A0A2T1A6U9_9ACTN</name>
<dbReference type="InterPro" id="IPR003593">
    <property type="entry name" value="AAA+_ATPase"/>
</dbReference>
<keyword evidence="5" id="KW-0029">Amino-acid transport</keyword>
<evidence type="ECO:0000313" key="7">
    <source>
        <dbReference type="EMBL" id="PRZ44320.1"/>
    </source>
</evidence>
<dbReference type="GO" id="GO:0005524">
    <property type="term" value="F:ATP binding"/>
    <property type="evidence" value="ECO:0007669"/>
    <property type="project" value="UniProtKB-KW"/>
</dbReference>
<evidence type="ECO:0000256" key="3">
    <source>
        <dbReference type="ARBA" id="ARBA00022741"/>
    </source>
</evidence>
<dbReference type="GO" id="GO:0016887">
    <property type="term" value="F:ATP hydrolysis activity"/>
    <property type="evidence" value="ECO:0007669"/>
    <property type="project" value="InterPro"/>
</dbReference>
<evidence type="ECO:0000259" key="6">
    <source>
        <dbReference type="PROSITE" id="PS50893"/>
    </source>
</evidence>
<evidence type="ECO:0000313" key="8">
    <source>
        <dbReference type="Proteomes" id="UP000237752"/>
    </source>
</evidence>
<dbReference type="OrthoDB" id="9776369at2"/>
<keyword evidence="3" id="KW-0547">Nucleotide-binding</keyword>
<sequence length="270" mass="28414">MSAPSSAGSVSGDRIDGRHAIGAESGLVVEGVRVGYPGGPDVLRGVSLSVRPGELVVVLGRNGAGKTTLLRAISGLLPCRSGECRIGTASLRGMRAFRIARRGLAHVPEGRRVIPGMSVADNLRLGAFPIAHRRDVDDTLAEVLELFPSLRRTLSARAGTLSGGQQQMLAIARALMSRPRVLLLDEPLTGLAPVIQDDVMATLSRLRADERTILLVEQNAARSLAIADRGVVLVEGEVGLEGAASTLATDPRVKEGYLGIRPEDNQPNSS</sequence>
<gene>
    <name evidence="7" type="ORF">CLV47_101446</name>
</gene>
<evidence type="ECO:0000256" key="5">
    <source>
        <dbReference type="ARBA" id="ARBA00022970"/>
    </source>
</evidence>
<dbReference type="InterPro" id="IPR003439">
    <property type="entry name" value="ABC_transporter-like_ATP-bd"/>
</dbReference>
<comment type="similarity">
    <text evidence="1">Belongs to the ABC transporter superfamily.</text>
</comment>
<keyword evidence="8" id="KW-1185">Reference proteome</keyword>
<comment type="caution">
    <text evidence="7">The sequence shown here is derived from an EMBL/GenBank/DDBJ whole genome shotgun (WGS) entry which is preliminary data.</text>
</comment>
<dbReference type="EMBL" id="PVUE01000001">
    <property type="protein sequence ID" value="PRZ44320.1"/>
    <property type="molecule type" value="Genomic_DNA"/>
</dbReference>
<dbReference type="GO" id="GO:0015658">
    <property type="term" value="F:branched-chain amino acid transmembrane transporter activity"/>
    <property type="evidence" value="ECO:0007669"/>
    <property type="project" value="TreeGrafter"/>
</dbReference>
<keyword evidence="4 7" id="KW-0067">ATP-binding</keyword>
<dbReference type="PANTHER" id="PTHR43820">
    <property type="entry name" value="HIGH-AFFINITY BRANCHED-CHAIN AMINO ACID TRANSPORT ATP-BINDING PROTEIN LIVF"/>
    <property type="match status" value="1"/>
</dbReference>
<organism evidence="7 8">
    <name type="scientific">Antricoccus suffuscus</name>
    <dbReference type="NCBI Taxonomy" id="1629062"/>
    <lineage>
        <taxon>Bacteria</taxon>
        <taxon>Bacillati</taxon>
        <taxon>Actinomycetota</taxon>
        <taxon>Actinomycetes</taxon>
        <taxon>Geodermatophilales</taxon>
        <taxon>Antricoccaceae</taxon>
        <taxon>Antricoccus</taxon>
    </lineage>
</organism>
<dbReference type="SUPFAM" id="SSF52540">
    <property type="entry name" value="P-loop containing nucleoside triphosphate hydrolases"/>
    <property type="match status" value="1"/>
</dbReference>
<evidence type="ECO:0000256" key="4">
    <source>
        <dbReference type="ARBA" id="ARBA00022840"/>
    </source>
</evidence>
<dbReference type="Pfam" id="PF00005">
    <property type="entry name" value="ABC_tran"/>
    <property type="match status" value="1"/>
</dbReference>
<dbReference type="Proteomes" id="UP000237752">
    <property type="component" value="Unassembled WGS sequence"/>
</dbReference>
<dbReference type="InterPro" id="IPR017871">
    <property type="entry name" value="ABC_transporter-like_CS"/>
</dbReference>
<evidence type="ECO:0000256" key="1">
    <source>
        <dbReference type="ARBA" id="ARBA00005417"/>
    </source>
</evidence>
<proteinExistence type="inferred from homology"/>
<dbReference type="AlphaFoldDB" id="A0A2T1A6U9"/>
<dbReference type="PANTHER" id="PTHR43820:SF4">
    <property type="entry name" value="HIGH-AFFINITY BRANCHED-CHAIN AMINO ACID TRANSPORT ATP-BINDING PROTEIN LIVF"/>
    <property type="match status" value="1"/>
</dbReference>
<dbReference type="PROSITE" id="PS50893">
    <property type="entry name" value="ABC_TRANSPORTER_2"/>
    <property type="match status" value="1"/>
</dbReference>
<dbReference type="PROSITE" id="PS00211">
    <property type="entry name" value="ABC_TRANSPORTER_1"/>
    <property type="match status" value="1"/>
</dbReference>
<reference evidence="7 8" key="1">
    <citation type="submission" date="2018-03" db="EMBL/GenBank/DDBJ databases">
        <title>Genomic Encyclopedia of Archaeal and Bacterial Type Strains, Phase II (KMG-II): from individual species to whole genera.</title>
        <authorList>
            <person name="Goeker M."/>
        </authorList>
    </citation>
    <scope>NUCLEOTIDE SEQUENCE [LARGE SCALE GENOMIC DNA]</scope>
    <source>
        <strain evidence="7 8">DSM 100065</strain>
    </source>
</reference>
<accession>A0A2T1A6U9</accession>
<protein>
    <submittedName>
        <fullName evidence="7">Branched-chain amino acid transport system ATP-binding protein</fullName>
    </submittedName>
</protein>
<dbReference type="SMART" id="SM00382">
    <property type="entry name" value="AAA"/>
    <property type="match status" value="1"/>
</dbReference>
<dbReference type="InterPro" id="IPR027417">
    <property type="entry name" value="P-loop_NTPase"/>
</dbReference>
<keyword evidence="2" id="KW-0813">Transport</keyword>
<dbReference type="InterPro" id="IPR052156">
    <property type="entry name" value="BCAA_Transport_ATP-bd_LivF"/>
</dbReference>
<dbReference type="CDD" id="cd03224">
    <property type="entry name" value="ABC_TM1139_LivF_branched"/>
    <property type="match status" value="1"/>
</dbReference>
<dbReference type="RefSeq" id="WP_106347342.1">
    <property type="nucleotide sequence ID" value="NZ_PVUE01000001.1"/>
</dbReference>
<dbReference type="Gene3D" id="3.40.50.300">
    <property type="entry name" value="P-loop containing nucleotide triphosphate hydrolases"/>
    <property type="match status" value="1"/>
</dbReference>
<feature type="domain" description="ABC transporter" evidence="6">
    <location>
        <begin position="27"/>
        <end position="260"/>
    </location>
</feature>
<dbReference type="GO" id="GO:0015807">
    <property type="term" value="P:L-amino acid transport"/>
    <property type="evidence" value="ECO:0007669"/>
    <property type="project" value="TreeGrafter"/>
</dbReference>
<evidence type="ECO:0000256" key="2">
    <source>
        <dbReference type="ARBA" id="ARBA00022448"/>
    </source>
</evidence>